<dbReference type="KEGG" id="mdx:BTO20_28455"/>
<dbReference type="AlphaFoldDB" id="A0A1Y0C9N3"/>
<name>A0A1Y0C9N3_9MYCO</name>
<sequence length="61" mass="7040">MAESGSEFPVHVDRYHPPQPEWTFPNAKINLYATIESVTFNFGDFDEPTGMYRLELATKMD</sequence>
<protein>
    <submittedName>
        <fullName evidence="1">Uncharacterized protein</fullName>
    </submittedName>
</protein>
<dbReference type="Proteomes" id="UP000195331">
    <property type="component" value="Chromosome"/>
</dbReference>
<evidence type="ECO:0000313" key="1">
    <source>
        <dbReference type="EMBL" id="ART71960.1"/>
    </source>
</evidence>
<evidence type="ECO:0000313" key="2">
    <source>
        <dbReference type="Proteomes" id="UP000195331"/>
    </source>
</evidence>
<keyword evidence="2" id="KW-1185">Reference proteome</keyword>
<accession>A0A1Y0C9N3</accession>
<dbReference type="EMBL" id="CP020809">
    <property type="protein sequence ID" value="ART71960.1"/>
    <property type="molecule type" value="Genomic_DNA"/>
</dbReference>
<organism evidence="1 2">
    <name type="scientific">Mycobacterium dioxanotrophicus</name>
    <dbReference type="NCBI Taxonomy" id="482462"/>
    <lineage>
        <taxon>Bacteria</taxon>
        <taxon>Bacillati</taxon>
        <taxon>Actinomycetota</taxon>
        <taxon>Actinomycetes</taxon>
        <taxon>Mycobacteriales</taxon>
        <taxon>Mycobacteriaceae</taxon>
        <taxon>Mycobacterium</taxon>
    </lineage>
</organism>
<reference evidence="1 2" key="1">
    <citation type="submission" date="2017-04" db="EMBL/GenBank/DDBJ databases">
        <title>Whole Genome Sequence of 1,4-Dioxane Degrading Bacterium Mycobacterium dioxanotrophicus PH-06.</title>
        <authorList>
            <person name="He Y."/>
        </authorList>
    </citation>
    <scope>NUCLEOTIDE SEQUENCE [LARGE SCALE GENOMIC DNA]</scope>
    <source>
        <strain evidence="1 2">PH-06</strain>
    </source>
</reference>
<dbReference type="RefSeq" id="WP_087079301.1">
    <property type="nucleotide sequence ID" value="NZ_CP020809.1"/>
</dbReference>
<dbReference type="OrthoDB" id="9988227at2"/>
<gene>
    <name evidence="1" type="ORF">BTO20_28455</name>
</gene>
<proteinExistence type="predicted"/>